<dbReference type="PROSITE" id="PS51186">
    <property type="entry name" value="GNAT"/>
    <property type="match status" value="1"/>
</dbReference>
<dbReference type="InterPro" id="IPR051556">
    <property type="entry name" value="N-term/lysine_N-AcTrnsfr"/>
</dbReference>
<protein>
    <submittedName>
        <fullName evidence="4">GNAT family N-acetyltransferase</fullName>
    </submittedName>
</protein>
<evidence type="ECO:0000313" key="7">
    <source>
        <dbReference type="Proteomes" id="UP000322315"/>
    </source>
</evidence>
<proteinExistence type="predicted"/>
<keyword evidence="1 4" id="KW-0808">Transferase</keyword>
<dbReference type="GO" id="GO:0016747">
    <property type="term" value="F:acyltransferase activity, transferring groups other than amino-acyl groups"/>
    <property type="evidence" value="ECO:0007669"/>
    <property type="project" value="InterPro"/>
</dbReference>
<evidence type="ECO:0000313" key="6">
    <source>
        <dbReference type="Proteomes" id="UP000315145"/>
    </source>
</evidence>
<dbReference type="OrthoDB" id="9800604at2"/>
<dbReference type="PANTHER" id="PTHR42919:SF8">
    <property type="entry name" value="N-ALPHA-ACETYLTRANSFERASE 50"/>
    <property type="match status" value="1"/>
</dbReference>
<dbReference type="RefSeq" id="WP_144117103.1">
    <property type="nucleotide sequence ID" value="NZ_JACHGE010000002.1"/>
</dbReference>
<accession>A0A5M7B4A2</accession>
<evidence type="ECO:0000259" key="3">
    <source>
        <dbReference type="PROSITE" id="PS51186"/>
    </source>
</evidence>
<reference evidence="4" key="3">
    <citation type="submission" date="2019-09" db="EMBL/GenBank/DDBJ databases">
        <authorList>
            <person name="Zhang D.-C."/>
        </authorList>
    </citation>
    <scope>NUCLEOTIDE SEQUENCE</scope>
    <source>
        <strain evidence="4">RU-4-M-4</strain>
    </source>
</reference>
<reference evidence="5 6" key="2">
    <citation type="submission" date="2019-07" db="EMBL/GenBank/DDBJ databases">
        <title>Algibacter marinivivus sp. nov., isolated from the surface of a marine red alga.</title>
        <authorList>
            <person name="Zhong X."/>
            <person name="Xu W."/>
            <person name="Zhang Y."/>
            <person name="Zhang Q."/>
            <person name="Du Z."/>
        </authorList>
    </citation>
    <scope>NUCLEOTIDE SEQUENCE [LARGE SCALE GENOMIC DNA]</scope>
    <source>
        <strain evidence="5 6">RU-4-M-4</strain>
    </source>
</reference>
<evidence type="ECO:0000256" key="2">
    <source>
        <dbReference type="ARBA" id="ARBA00023315"/>
    </source>
</evidence>
<feature type="domain" description="N-acetyltransferase" evidence="3">
    <location>
        <begin position="6"/>
        <end position="168"/>
    </location>
</feature>
<dbReference type="EMBL" id="VWRS01000008">
    <property type="protein sequence ID" value="KAA5823620.1"/>
    <property type="molecule type" value="Genomic_DNA"/>
</dbReference>
<organism evidence="4 7">
    <name type="scientific">Algibacter amylolyticus</name>
    <dbReference type="NCBI Taxonomy" id="1608400"/>
    <lineage>
        <taxon>Bacteria</taxon>
        <taxon>Pseudomonadati</taxon>
        <taxon>Bacteroidota</taxon>
        <taxon>Flavobacteriia</taxon>
        <taxon>Flavobacteriales</taxon>
        <taxon>Flavobacteriaceae</taxon>
        <taxon>Algibacter</taxon>
    </lineage>
</organism>
<dbReference type="InterPro" id="IPR000182">
    <property type="entry name" value="GNAT_dom"/>
</dbReference>
<dbReference type="Proteomes" id="UP000322315">
    <property type="component" value="Unassembled WGS sequence"/>
</dbReference>
<evidence type="ECO:0000313" key="5">
    <source>
        <dbReference type="EMBL" id="TSJ74108.1"/>
    </source>
</evidence>
<dbReference type="PANTHER" id="PTHR42919">
    <property type="entry name" value="N-ALPHA-ACETYLTRANSFERASE"/>
    <property type="match status" value="1"/>
</dbReference>
<evidence type="ECO:0000313" key="4">
    <source>
        <dbReference type="EMBL" id="KAA5823620.1"/>
    </source>
</evidence>
<dbReference type="EMBL" id="VMBF01000008">
    <property type="protein sequence ID" value="TSJ74108.1"/>
    <property type="molecule type" value="Genomic_DNA"/>
</dbReference>
<reference evidence="4 7" key="1">
    <citation type="journal article" date="2015" name="Int. J. Syst. Evol. Microbiol.">
        <title>Algibacter amylolyticus sp. nov., isolated from intertidal sediment.</title>
        <authorList>
            <person name="Zhang D.C."/>
            <person name="Wu J."/>
            <person name="Neuner K."/>
            <person name="Yao J."/>
            <person name="Margesin R."/>
        </authorList>
    </citation>
    <scope>NUCLEOTIDE SEQUENCE [LARGE SCALE GENOMIC DNA]</scope>
    <source>
        <strain evidence="4 7">RU-4-M-4</strain>
    </source>
</reference>
<evidence type="ECO:0000256" key="1">
    <source>
        <dbReference type="ARBA" id="ARBA00022679"/>
    </source>
</evidence>
<dbReference type="Gene3D" id="3.40.630.30">
    <property type="match status" value="1"/>
</dbReference>
<dbReference type="InterPro" id="IPR016181">
    <property type="entry name" value="Acyl_CoA_acyltransferase"/>
</dbReference>
<dbReference type="SUPFAM" id="SSF55729">
    <property type="entry name" value="Acyl-CoA N-acyltransferases (Nat)"/>
    <property type="match status" value="1"/>
</dbReference>
<keyword evidence="2" id="KW-0012">Acyltransferase</keyword>
<keyword evidence="6" id="KW-1185">Reference proteome</keyword>
<dbReference type="CDD" id="cd04301">
    <property type="entry name" value="NAT_SF"/>
    <property type="match status" value="1"/>
</dbReference>
<dbReference type="AlphaFoldDB" id="A0A5M7B4A2"/>
<comment type="caution">
    <text evidence="4">The sequence shown here is derived from an EMBL/GenBank/DDBJ whole genome shotgun (WGS) entry which is preliminary data.</text>
</comment>
<name>A0A5M7B4A2_9FLAO</name>
<dbReference type="Pfam" id="PF00583">
    <property type="entry name" value="Acetyltransf_1"/>
    <property type="match status" value="1"/>
</dbReference>
<dbReference type="Proteomes" id="UP000315145">
    <property type="component" value="Unassembled WGS sequence"/>
</dbReference>
<gene>
    <name evidence="4" type="ORF">F2B50_13030</name>
    <name evidence="5" type="ORF">FPF71_13030</name>
</gene>
<sequence>MLFDRIKIEIANTTKDYHQIEKLADVIWREHYIPIVGKPQIDYMLEKFQSVKPITEQVENGYTYYILKFEGVSVGYISIKKETDALFLSKIYVLSTYRGKKIGKTAMAFVEDKAKQYELNKIRLTVNIHNTNSIKAYEKLGFKNIGPIVADIGNGFIMDDYEMVKQIPA</sequence>